<sequence length="287" mass="31151">MSRREILSFDPAADFPASGGDAAGWPYSAADFGRLDGSDDARFYAEPKFVQHVDDRAVESLVEYYREEMEEARVAKGGPPDVLDVCSSWTSHFPPATADAPTLGRVAGLGLNAAELQKNDRLTERHVRDLNAPDGADLSDLFSDASFDVVAMSLSVDYLIRPLDVFRELARVLRPGGRLLVTFSDRCFPTKAVAAWLSSDDVGRLAMVATYLHVAVGEWEEIVAWDIKLPPLESPQRPGMRELMKDPALGLAWAAANAAAARTRGGDPLYCVRGIKEEDGGGKLGRG</sequence>
<dbReference type="CDD" id="cd02440">
    <property type="entry name" value="AdoMet_MTases"/>
    <property type="match status" value="1"/>
</dbReference>
<proteinExistence type="predicted"/>
<dbReference type="EMBL" id="HBFR01021509">
    <property type="protein sequence ID" value="CAD8888309.1"/>
    <property type="molecule type" value="Transcribed_RNA"/>
</dbReference>
<name>A0A7S1BI88_9STRA</name>
<feature type="domain" description="Methyltransferase type 11" evidence="1">
    <location>
        <begin position="104"/>
        <end position="181"/>
    </location>
</feature>
<dbReference type="PANTHER" id="PTHR43036:SF2">
    <property type="entry name" value="OS04G0481300 PROTEIN"/>
    <property type="match status" value="1"/>
</dbReference>
<dbReference type="InterPro" id="IPR013216">
    <property type="entry name" value="Methyltransf_11"/>
</dbReference>
<dbReference type="Pfam" id="PF08241">
    <property type="entry name" value="Methyltransf_11"/>
    <property type="match status" value="1"/>
</dbReference>
<dbReference type="GO" id="GO:0008757">
    <property type="term" value="F:S-adenosylmethionine-dependent methyltransferase activity"/>
    <property type="evidence" value="ECO:0007669"/>
    <property type="project" value="InterPro"/>
</dbReference>
<dbReference type="PANTHER" id="PTHR43036">
    <property type="entry name" value="OSJNBB0011N17.9 PROTEIN"/>
    <property type="match status" value="1"/>
</dbReference>
<evidence type="ECO:0000313" key="2">
    <source>
        <dbReference type="EMBL" id="CAD8888309.1"/>
    </source>
</evidence>
<evidence type="ECO:0000259" key="1">
    <source>
        <dbReference type="Pfam" id="PF08241"/>
    </source>
</evidence>
<organism evidence="2">
    <name type="scientific">Corethron hystrix</name>
    <dbReference type="NCBI Taxonomy" id="216773"/>
    <lineage>
        <taxon>Eukaryota</taxon>
        <taxon>Sar</taxon>
        <taxon>Stramenopiles</taxon>
        <taxon>Ochrophyta</taxon>
        <taxon>Bacillariophyta</taxon>
        <taxon>Coscinodiscophyceae</taxon>
        <taxon>Corethrophycidae</taxon>
        <taxon>Corethrales</taxon>
        <taxon>Corethraceae</taxon>
        <taxon>Corethron</taxon>
    </lineage>
</organism>
<protein>
    <recommendedName>
        <fullName evidence="1">Methyltransferase type 11 domain-containing protein</fullName>
    </recommendedName>
</protein>
<gene>
    <name evidence="2" type="ORF">CHYS00102_LOCUS15507</name>
</gene>
<dbReference type="InterPro" id="IPR029063">
    <property type="entry name" value="SAM-dependent_MTases_sf"/>
</dbReference>
<accession>A0A7S1BI88</accession>
<dbReference type="SUPFAM" id="SSF53335">
    <property type="entry name" value="S-adenosyl-L-methionine-dependent methyltransferases"/>
    <property type="match status" value="1"/>
</dbReference>
<reference evidence="2" key="1">
    <citation type="submission" date="2021-01" db="EMBL/GenBank/DDBJ databases">
        <authorList>
            <person name="Corre E."/>
            <person name="Pelletier E."/>
            <person name="Niang G."/>
            <person name="Scheremetjew M."/>
            <person name="Finn R."/>
            <person name="Kale V."/>
            <person name="Holt S."/>
            <person name="Cochrane G."/>
            <person name="Meng A."/>
            <person name="Brown T."/>
            <person name="Cohen L."/>
        </authorList>
    </citation>
    <scope>NUCLEOTIDE SEQUENCE</scope>
    <source>
        <strain evidence="2">308</strain>
    </source>
</reference>
<dbReference type="Gene3D" id="3.40.50.150">
    <property type="entry name" value="Vaccinia Virus protein VP39"/>
    <property type="match status" value="1"/>
</dbReference>
<dbReference type="AlphaFoldDB" id="A0A7S1BI88"/>